<dbReference type="SUPFAM" id="SSF53850">
    <property type="entry name" value="Periplasmic binding protein-like II"/>
    <property type="match status" value="1"/>
</dbReference>
<accession>A0ABX0MKX0</accession>
<evidence type="ECO:0000313" key="6">
    <source>
        <dbReference type="EMBL" id="NHZ63437.1"/>
    </source>
</evidence>
<dbReference type="RefSeq" id="WP_167237543.1">
    <property type="nucleotide sequence ID" value="NZ_WHJF01000032.1"/>
</dbReference>
<evidence type="ECO:0000256" key="4">
    <source>
        <dbReference type="ARBA" id="ARBA00023163"/>
    </source>
</evidence>
<evidence type="ECO:0000256" key="3">
    <source>
        <dbReference type="ARBA" id="ARBA00023125"/>
    </source>
</evidence>
<comment type="similarity">
    <text evidence="1">Belongs to the LysR transcriptional regulatory family.</text>
</comment>
<keyword evidence="7" id="KW-1185">Reference proteome</keyword>
<keyword evidence="2" id="KW-0805">Transcription regulation</keyword>
<gene>
    <name evidence="6" type="ORF">F1735_14160</name>
</gene>
<dbReference type="InterPro" id="IPR005119">
    <property type="entry name" value="LysR_subst-bd"/>
</dbReference>
<evidence type="ECO:0000256" key="2">
    <source>
        <dbReference type="ARBA" id="ARBA00023015"/>
    </source>
</evidence>
<sequence>MPASPALFELAHFEPSSATHVIRMAATDYGMLVILTDLLPRIGTLAPHTGLRIDPWGAQTLAQLERGELDCALYADDELPDDFHYRTLFSDGYGLVCRRGHPVLAQVALPALELLRQAATYPHFAVRYPGKNAYVTDNVYQGLRLPQPHLAAELPYFHAGSAAIEASDLLAVVPLRAARAWSTNQQLVVTPLALPALQFDYRLIWHARAHRDPAFVWLRAHFVQHEQRRPRGQDGGGAA</sequence>
<dbReference type="EMBL" id="WHJF01000032">
    <property type="protein sequence ID" value="NHZ63437.1"/>
    <property type="molecule type" value="Genomic_DNA"/>
</dbReference>
<dbReference type="CDD" id="cd08417">
    <property type="entry name" value="PBP2_Nitroaromatics_like"/>
    <property type="match status" value="1"/>
</dbReference>
<keyword evidence="3" id="KW-0238">DNA-binding</keyword>
<dbReference type="Proteomes" id="UP000610594">
    <property type="component" value="Unassembled WGS sequence"/>
</dbReference>
<evidence type="ECO:0000256" key="1">
    <source>
        <dbReference type="ARBA" id="ARBA00009437"/>
    </source>
</evidence>
<dbReference type="PANTHER" id="PTHR30118:SF15">
    <property type="entry name" value="TRANSCRIPTIONAL REGULATORY PROTEIN"/>
    <property type="match status" value="1"/>
</dbReference>
<keyword evidence="4" id="KW-0804">Transcription</keyword>
<protein>
    <recommendedName>
        <fullName evidence="5">LysR substrate-binding domain-containing protein</fullName>
    </recommendedName>
</protein>
<reference evidence="6 7" key="1">
    <citation type="submission" date="2019-10" db="EMBL/GenBank/DDBJ databases">
        <title>Taxonomy of Antarctic Massilia spp.: description of Massilia rubra sp. nov., Massilia aquatica sp. nov., Massilia mucilaginosa sp. nov., Massilia frigida sp. nov. isolated from streams, lakes and regoliths.</title>
        <authorList>
            <person name="Holochova P."/>
            <person name="Sedlacek I."/>
            <person name="Kralova S."/>
            <person name="Maslanova I."/>
            <person name="Busse H.-J."/>
            <person name="Stankova E."/>
            <person name="Vrbovska V."/>
            <person name="Kovarovic V."/>
            <person name="Bartak M."/>
            <person name="Svec P."/>
            <person name="Pantucek R."/>
        </authorList>
    </citation>
    <scope>NUCLEOTIDE SEQUENCE [LARGE SCALE GENOMIC DNA]</scope>
    <source>
        <strain evidence="6 7">CCM 8694</strain>
    </source>
</reference>
<evidence type="ECO:0000313" key="7">
    <source>
        <dbReference type="Proteomes" id="UP000610594"/>
    </source>
</evidence>
<organism evidence="6 7">
    <name type="scientific">Massilia genomosp. 1</name>
    <dbReference type="NCBI Taxonomy" id="2609280"/>
    <lineage>
        <taxon>Bacteria</taxon>
        <taxon>Pseudomonadati</taxon>
        <taxon>Pseudomonadota</taxon>
        <taxon>Betaproteobacteria</taxon>
        <taxon>Burkholderiales</taxon>
        <taxon>Oxalobacteraceae</taxon>
        <taxon>Telluria group</taxon>
        <taxon>Massilia</taxon>
    </lineage>
</organism>
<comment type="caution">
    <text evidence="6">The sequence shown here is derived from an EMBL/GenBank/DDBJ whole genome shotgun (WGS) entry which is preliminary data.</text>
</comment>
<dbReference type="Pfam" id="PF03466">
    <property type="entry name" value="LysR_substrate"/>
    <property type="match status" value="1"/>
</dbReference>
<dbReference type="Gene3D" id="3.40.190.10">
    <property type="entry name" value="Periplasmic binding protein-like II"/>
    <property type="match status" value="2"/>
</dbReference>
<evidence type="ECO:0000259" key="5">
    <source>
        <dbReference type="Pfam" id="PF03466"/>
    </source>
</evidence>
<dbReference type="PANTHER" id="PTHR30118">
    <property type="entry name" value="HTH-TYPE TRANSCRIPTIONAL REGULATOR LEUO-RELATED"/>
    <property type="match status" value="1"/>
</dbReference>
<dbReference type="InterPro" id="IPR037402">
    <property type="entry name" value="YidZ_PBP2"/>
</dbReference>
<proteinExistence type="inferred from homology"/>
<name>A0ABX0MKX0_9BURK</name>
<dbReference type="InterPro" id="IPR050389">
    <property type="entry name" value="LysR-type_TF"/>
</dbReference>
<feature type="domain" description="LysR substrate-binding" evidence="5">
    <location>
        <begin position="20"/>
        <end position="225"/>
    </location>
</feature>